<reference evidence="2" key="1">
    <citation type="journal article" date="2019" name="Environ. Microbiol.">
        <title>Fungal ecological strategies reflected in gene transcription - a case study of two litter decomposers.</title>
        <authorList>
            <person name="Barbi F."/>
            <person name="Kohler A."/>
            <person name="Barry K."/>
            <person name="Baskaran P."/>
            <person name="Daum C."/>
            <person name="Fauchery L."/>
            <person name="Ihrmark K."/>
            <person name="Kuo A."/>
            <person name="LaButti K."/>
            <person name="Lipzen A."/>
            <person name="Morin E."/>
            <person name="Grigoriev I.V."/>
            <person name="Henrissat B."/>
            <person name="Lindahl B."/>
            <person name="Martin F."/>
        </authorList>
    </citation>
    <scope>NUCLEOTIDE SEQUENCE</scope>
    <source>
        <strain evidence="2">JB14</strain>
    </source>
</reference>
<evidence type="ECO:0000313" key="3">
    <source>
        <dbReference type="Proteomes" id="UP000799118"/>
    </source>
</evidence>
<organism evidence="2 3">
    <name type="scientific">Gymnopus androsaceus JB14</name>
    <dbReference type="NCBI Taxonomy" id="1447944"/>
    <lineage>
        <taxon>Eukaryota</taxon>
        <taxon>Fungi</taxon>
        <taxon>Dikarya</taxon>
        <taxon>Basidiomycota</taxon>
        <taxon>Agaricomycotina</taxon>
        <taxon>Agaricomycetes</taxon>
        <taxon>Agaricomycetidae</taxon>
        <taxon>Agaricales</taxon>
        <taxon>Marasmiineae</taxon>
        <taxon>Omphalotaceae</taxon>
        <taxon>Gymnopus</taxon>
    </lineage>
</organism>
<evidence type="ECO:0000313" key="2">
    <source>
        <dbReference type="EMBL" id="KAE9383639.1"/>
    </source>
</evidence>
<feature type="compositionally biased region" description="Low complexity" evidence="1">
    <location>
        <begin position="158"/>
        <end position="187"/>
    </location>
</feature>
<feature type="region of interest" description="Disordered" evidence="1">
    <location>
        <begin position="134"/>
        <end position="187"/>
    </location>
</feature>
<accession>A0A6A4GDL1</accession>
<dbReference type="Proteomes" id="UP000799118">
    <property type="component" value="Unassembled WGS sequence"/>
</dbReference>
<keyword evidence="3" id="KW-1185">Reference proteome</keyword>
<feature type="region of interest" description="Disordered" evidence="1">
    <location>
        <begin position="68"/>
        <end position="114"/>
    </location>
</feature>
<dbReference type="EMBL" id="ML770380">
    <property type="protein sequence ID" value="KAE9383639.1"/>
    <property type="molecule type" value="Genomic_DNA"/>
</dbReference>
<feature type="compositionally biased region" description="Polar residues" evidence="1">
    <location>
        <begin position="145"/>
        <end position="157"/>
    </location>
</feature>
<protein>
    <submittedName>
        <fullName evidence="2">Uncharacterized protein</fullName>
    </submittedName>
</protein>
<proteinExistence type="predicted"/>
<gene>
    <name evidence="2" type="ORF">BT96DRAFT_929676</name>
</gene>
<evidence type="ECO:0000256" key="1">
    <source>
        <dbReference type="SAM" id="MobiDB-lite"/>
    </source>
</evidence>
<feature type="compositionally biased region" description="Polar residues" evidence="1">
    <location>
        <begin position="68"/>
        <end position="84"/>
    </location>
</feature>
<feature type="compositionally biased region" description="Low complexity" evidence="1">
    <location>
        <begin position="85"/>
        <end position="114"/>
    </location>
</feature>
<dbReference type="AlphaFoldDB" id="A0A6A4GDL1"/>
<sequence length="281" mass="29638">MSCSIAIHSNTQSISISIGNHGNSSAKENTEVRMDVTCPGGPITITLLNQQSTSIAEVADSTAIIDSTASTNCTGPSTDSQSPFTSSMDTDTDSAADSAVVTADSGSSSDTDMTLVELRKPKLKRRKRLATGEIMPFDYDESNGPPVQSDDSNLPIQSNDSNPPVVKPVNSSPAASSENSNNSNPAAAAESYPVALDPTGEGLHYETNAVCDKNTPLASEEVSICLKDEVDIPTPLQSPLKVSTHMNILKRSCSSGIVPSSVWYERSEEFICSTPAKKAKY</sequence>
<name>A0A6A4GDL1_9AGAR</name>